<sequence>MNTILEQFQKKINGTFAFFDRMIIKGYLFPFFSVSGRMYFLSQMNLLLGFSTVSSMKNCSKALW</sequence>
<proteinExistence type="predicted"/>
<comment type="caution">
    <text evidence="1">The sequence shown here is derived from an EMBL/GenBank/DDBJ whole genome shotgun (WGS) entry which is preliminary data.</text>
</comment>
<dbReference type="EMBL" id="VIRB01000107">
    <property type="protein sequence ID" value="NDO70423.1"/>
    <property type="molecule type" value="Genomic_DNA"/>
</dbReference>
<dbReference type="AlphaFoldDB" id="A0A9X5CA26"/>
<name>A0A9X5CA26_9FIRM</name>
<reference evidence="1 2" key="1">
    <citation type="submission" date="2019-07" db="EMBL/GenBank/DDBJ databases">
        <title>Draft genome sequences of 15 bacterial species constituting the stable defined intestinal microbiota of the GM15 gnotobiotic mouse model.</title>
        <authorList>
            <person name="Elie C."/>
            <person name="Mathieu A."/>
            <person name="Saliou A."/>
            <person name="Darnaud M."/>
            <person name="Leulier F."/>
            <person name="Tamellini A."/>
        </authorList>
    </citation>
    <scope>NUCLEOTIDE SEQUENCE [LARGE SCALE GENOMIC DNA]</scope>
    <source>
        <strain evidence="2">ASF 502</strain>
    </source>
</reference>
<organism evidence="1 2">
    <name type="scientific">Schaedlerella arabinosiphila</name>
    <dbReference type="NCBI Taxonomy" id="2044587"/>
    <lineage>
        <taxon>Bacteria</taxon>
        <taxon>Bacillati</taxon>
        <taxon>Bacillota</taxon>
        <taxon>Clostridia</taxon>
        <taxon>Lachnospirales</taxon>
        <taxon>Lachnospiraceae</taxon>
        <taxon>Schaedlerella</taxon>
    </lineage>
</organism>
<evidence type="ECO:0000313" key="2">
    <source>
        <dbReference type="Proteomes" id="UP000474104"/>
    </source>
</evidence>
<evidence type="ECO:0000313" key="1">
    <source>
        <dbReference type="EMBL" id="NDO70423.1"/>
    </source>
</evidence>
<dbReference type="Proteomes" id="UP000474104">
    <property type="component" value="Unassembled WGS sequence"/>
</dbReference>
<protein>
    <submittedName>
        <fullName evidence="1">Uncharacterized protein</fullName>
    </submittedName>
</protein>
<accession>A0A9X5CA26</accession>
<gene>
    <name evidence="1" type="ORF">FMM80_17950</name>
</gene>